<dbReference type="CDD" id="cd01392">
    <property type="entry name" value="HTH_LacI"/>
    <property type="match status" value="1"/>
</dbReference>
<keyword evidence="3" id="KW-0804">Transcription</keyword>
<proteinExistence type="predicted"/>
<name>A0ABY2RHV1_9NOCA</name>
<dbReference type="Gene3D" id="3.40.50.2300">
    <property type="match status" value="2"/>
</dbReference>
<organism evidence="6 7">
    <name type="scientific">Rhodococcus oryzae</name>
    <dbReference type="NCBI Taxonomy" id="2571143"/>
    <lineage>
        <taxon>Bacteria</taxon>
        <taxon>Bacillati</taxon>
        <taxon>Actinomycetota</taxon>
        <taxon>Actinomycetes</taxon>
        <taxon>Mycobacteriales</taxon>
        <taxon>Nocardiaceae</taxon>
        <taxon>Rhodococcus</taxon>
    </lineage>
</organism>
<comment type="caution">
    <text evidence="6">The sequence shown here is derived from an EMBL/GenBank/DDBJ whole genome shotgun (WGS) entry which is preliminary data.</text>
</comment>
<dbReference type="SMART" id="SM00354">
    <property type="entry name" value="HTH_LACI"/>
    <property type="match status" value="1"/>
</dbReference>
<sequence length="385" mass="41441">MEAFAPVIERVCARRLTAFRRHQRSAARVAFRVSRSDTRGGRSEVKGTTVDRARERRPTSADVARHSGVSRATVSYVLNGRDDHPISEQTKRRVLASVDALGYTPNLTASALRAGRSNIVLMPMPDIPLGFAVDAILQGLDRGLSERGLRFLLHGDRNSGGVTGARAWAQLRPAAVFTDTSRCDAEAAALLRRAGVRAVLLAGPEVVPYAPTARFQFDSLADCAARYLAGRRGHRRLACLVPGAELAELGARRFGVFVSAAGQEGAAVERVDCALSIDSLLPAVSAWRDPGRRPDAVYAYDDEFALVLIQALREVGLEVPHDIVVVGSDNLPLGAILRPHLTTTCVDLPAIASGLAESIHRLVDGRPFEPLGDLFAPRVVVRQSA</sequence>
<keyword evidence="2" id="KW-0238">DNA-binding</keyword>
<evidence type="ECO:0000256" key="3">
    <source>
        <dbReference type="ARBA" id="ARBA00023163"/>
    </source>
</evidence>
<dbReference type="EMBL" id="SUMD01000009">
    <property type="protein sequence ID" value="TJZ75970.1"/>
    <property type="molecule type" value="Genomic_DNA"/>
</dbReference>
<feature type="domain" description="HTH lacI-type" evidence="5">
    <location>
        <begin position="58"/>
        <end position="114"/>
    </location>
</feature>
<dbReference type="Pfam" id="PF00356">
    <property type="entry name" value="LacI"/>
    <property type="match status" value="1"/>
</dbReference>
<evidence type="ECO:0000313" key="7">
    <source>
        <dbReference type="Proteomes" id="UP000305109"/>
    </source>
</evidence>
<evidence type="ECO:0000313" key="6">
    <source>
        <dbReference type="EMBL" id="TJZ75970.1"/>
    </source>
</evidence>
<keyword evidence="7" id="KW-1185">Reference proteome</keyword>
<dbReference type="InterPro" id="IPR028082">
    <property type="entry name" value="Peripla_BP_I"/>
</dbReference>
<dbReference type="Pfam" id="PF13377">
    <property type="entry name" value="Peripla_BP_3"/>
    <property type="match status" value="1"/>
</dbReference>
<dbReference type="PANTHER" id="PTHR30146">
    <property type="entry name" value="LACI-RELATED TRANSCRIPTIONAL REPRESSOR"/>
    <property type="match status" value="1"/>
</dbReference>
<accession>A0ABY2RHV1</accession>
<feature type="region of interest" description="Disordered" evidence="4">
    <location>
        <begin position="35"/>
        <end position="62"/>
    </location>
</feature>
<evidence type="ECO:0000259" key="5">
    <source>
        <dbReference type="PROSITE" id="PS50932"/>
    </source>
</evidence>
<dbReference type="Proteomes" id="UP000305109">
    <property type="component" value="Unassembled WGS sequence"/>
</dbReference>
<dbReference type="PANTHER" id="PTHR30146:SF153">
    <property type="entry name" value="LACTOSE OPERON REPRESSOR"/>
    <property type="match status" value="1"/>
</dbReference>
<evidence type="ECO:0000256" key="1">
    <source>
        <dbReference type="ARBA" id="ARBA00023015"/>
    </source>
</evidence>
<dbReference type="InterPro" id="IPR000843">
    <property type="entry name" value="HTH_LacI"/>
</dbReference>
<gene>
    <name evidence="6" type="ORF">FCG67_18270</name>
</gene>
<dbReference type="PROSITE" id="PS50932">
    <property type="entry name" value="HTH_LACI_2"/>
    <property type="match status" value="1"/>
</dbReference>
<protein>
    <submittedName>
        <fullName evidence="6">LacI family transcriptional regulator</fullName>
    </submittedName>
</protein>
<dbReference type="InterPro" id="IPR010982">
    <property type="entry name" value="Lambda_DNA-bd_dom_sf"/>
</dbReference>
<evidence type="ECO:0000256" key="4">
    <source>
        <dbReference type="SAM" id="MobiDB-lite"/>
    </source>
</evidence>
<evidence type="ECO:0000256" key="2">
    <source>
        <dbReference type="ARBA" id="ARBA00023125"/>
    </source>
</evidence>
<dbReference type="SUPFAM" id="SSF53822">
    <property type="entry name" value="Periplasmic binding protein-like I"/>
    <property type="match status" value="1"/>
</dbReference>
<keyword evidence="1" id="KW-0805">Transcription regulation</keyword>
<dbReference type="Gene3D" id="1.10.260.40">
    <property type="entry name" value="lambda repressor-like DNA-binding domains"/>
    <property type="match status" value="1"/>
</dbReference>
<dbReference type="SUPFAM" id="SSF47413">
    <property type="entry name" value="lambda repressor-like DNA-binding domains"/>
    <property type="match status" value="1"/>
</dbReference>
<reference evidence="6 7" key="1">
    <citation type="submission" date="2019-04" db="EMBL/GenBank/DDBJ databases">
        <title>Rhodococcus oryzae sp. nov., a novel actinomycete isolated from rhizosphere soil of rice (Oryza sativa L.).</title>
        <authorList>
            <person name="Li C."/>
        </authorList>
    </citation>
    <scope>NUCLEOTIDE SEQUENCE [LARGE SCALE GENOMIC DNA]</scope>
    <source>
        <strain evidence="6 7">NEAU-CX67</strain>
    </source>
</reference>
<dbReference type="InterPro" id="IPR046335">
    <property type="entry name" value="LacI/GalR-like_sensor"/>
</dbReference>